<evidence type="ECO:0000256" key="1">
    <source>
        <dbReference type="SAM" id="MobiDB-lite"/>
    </source>
</evidence>
<sequence>MAVVFPRARRRVPAERSPVLRPRRRASAVGSTSGVAGAEKQPQFGKAVRSAKRACASRRARSAGRGEEDEAVDVNRMTRDRFLIAGGE</sequence>
<evidence type="ECO:0000313" key="2">
    <source>
        <dbReference type="EMBL" id="KIP01088.1"/>
    </source>
</evidence>
<evidence type="ECO:0000313" key="3">
    <source>
        <dbReference type="Proteomes" id="UP000053257"/>
    </source>
</evidence>
<feature type="region of interest" description="Disordered" evidence="1">
    <location>
        <begin position="1"/>
        <end position="50"/>
    </location>
</feature>
<gene>
    <name evidence="2" type="ORF">PHLGIDRAFT_123680</name>
</gene>
<dbReference type="EMBL" id="KN840949">
    <property type="protein sequence ID" value="KIP01088.1"/>
    <property type="molecule type" value="Genomic_DNA"/>
</dbReference>
<protein>
    <submittedName>
        <fullName evidence="2">Uncharacterized protein</fullName>
    </submittedName>
</protein>
<accession>A0A0C3P8W9</accession>
<dbReference type="Proteomes" id="UP000053257">
    <property type="component" value="Unassembled WGS sequence"/>
</dbReference>
<dbReference type="AlphaFoldDB" id="A0A0C3P8W9"/>
<name>A0A0C3P8W9_PHLG1</name>
<keyword evidence="3" id="KW-1185">Reference proteome</keyword>
<organism evidence="2 3">
    <name type="scientific">Phlebiopsis gigantea (strain 11061_1 CR5-6)</name>
    <name type="common">White-rot fungus</name>
    <name type="synonym">Peniophora gigantea</name>
    <dbReference type="NCBI Taxonomy" id="745531"/>
    <lineage>
        <taxon>Eukaryota</taxon>
        <taxon>Fungi</taxon>
        <taxon>Dikarya</taxon>
        <taxon>Basidiomycota</taxon>
        <taxon>Agaricomycotina</taxon>
        <taxon>Agaricomycetes</taxon>
        <taxon>Polyporales</taxon>
        <taxon>Phanerochaetaceae</taxon>
        <taxon>Phlebiopsis</taxon>
    </lineage>
</organism>
<proteinExistence type="predicted"/>
<dbReference type="HOGENOM" id="CLU_2469856_0_0_1"/>
<reference evidence="2 3" key="1">
    <citation type="journal article" date="2014" name="PLoS Genet.">
        <title>Analysis of the Phlebiopsis gigantea genome, transcriptome and secretome provides insight into its pioneer colonization strategies of wood.</title>
        <authorList>
            <person name="Hori C."/>
            <person name="Ishida T."/>
            <person name="Igarashi K."/>
            <person name="Samejima M."/>
            <person name="Suzuki H."/>
            <person name="Master E."/>
            <person name="Ferreira P."/>
            <person name="Ruiz-Duenas F.J."/>
            <person name="Held B."/>
            <person name="Canessa P."/>
            <person name="Larrondo L.F."/>
            <person name="Schmoll M."/>
            <person name="Druzhinina I.S."/>
            <person name="Kubicek C.P."/>
            <person name="Gaskell J.A."/>
            <person name="Kersten P."/>
            <person name="St John F."/>
            <person name="Glasner J."/>
            <person name="Sabat G."/>
            <person name="Splinter BonDurant S."/>
            <person name="Syed K."/>
            <person name="Yadav J."/>
            <person name="Mgbeahuruike A.C."/>
            <person name="Kovalchuk A."/>
            <person name="Asiegbu F.O."/>
            <person name="Lackner G."/>
            <person name="Hoffmeister D."/>
            <person name="Rencoret J."/>
            <person name="Gutierrez A."/>
            <person name="Sun H."/>
            <person name="Lindquist E."/>
            <person name="Barry K."/>
            <person name="Riley R."/>
            <person name="Grigoriev I.V."/>
            <person name="Henrissat B."/>
            <person name="Kues U."/>
            <person name="Berka R.M."/>
            <person name="Martinez A.T."/>
            <person name="Covert S.F."/>
            <person name="Blanchette R.A."/>
            <person name="Cullen D."/>
        </authorList>
    </citation>
    <scope>NUCLEOTIDE SEQUENCE [LARGE SCALE GENOMIC DNA]</scope>
    <source>
        <strain evidence="2 3">11061_1 CR5-6</strain>
    </source>
</reference>